<name>A0A9X3EA63_9GAMM</name>
<keyword evidence="2 4" id="KW-0269">Exonuclease</keyword>
<dbReference type="InterPro" id="IPR012337">
    <property type="entry name" value="RNaseH-like_sf"/>
</dbReference>
<dbReference type="AlphaFoldDB" id="A0A9X3EA63"/>
<reference evidence="4" key="1">
    <citation type="submission" date="2022-11" db="EMBL/GenBank/DDBJ databases">
        <title>Parathalassolutuus dongxingensis gen. nov., sp. nov., a novel member of family Oceanospirillaceae isolated from a coastal shrimp pond in Guangxi, China.</title>
        <authorList>
            <person name="Chen H."/>
        </authorList>
    </citation>
    <scope>NUCLEOTIDE SEQUENCE</scope>
    <source>
        <strain evidence="4">G-43</strain>
    </source>
</reference>
<dbReference type="RefSeq" id="WP_283171956.1">
    <property type="nucleotide sequence ID" value="NZ_JAPNOA010000005.1"/>
</dbReference>
<dbReference type="CDD" id="cd06127">
    <property type="entry name" value="DEDDh"/>
    <property type="match status" value="1"/>
</dbReference>
<dbReference type="GO" id="GO:0005829">
    <property type="term" value="C:cytosol"/>
    <property type="evidence" value="ECO:0007669"/>
    <property type="project" value="TreeGrafter"/>
</dbReference>
<evidence type="ECO:0000256" key="2">
    <source>
        <dbReference type="ARBA" id="ARBA00022839"/>
    </source>
</evidence>
<dbReference type="EMBL" id="JAPNOA010000005">
    <property type="protein sequence ID" value="MCY0963737.1"/>
    <property type="molecule type" value="Genomic_DNA"/>
</dbReference>
<dbReference type="InterPro" id="IPR036397">
    <property type="entry name" value="RNaseH_sf"/>
</dbReference>
<evidence type="ECO:0000256" key="1">
    <source>
        <dbReference type="ARBA" id="ARBA00022722"/>
    </source>
</evidence>
<dbReference type="PANTHER" id="PTHR30231">
    <property type="entry name" value="DNA POLYMERASE III SUBUNIT EPSILON"/>
    <property type="match status" value="1"/>
</dbReference>
<dbReference type="InterPro" id="IPR013520">
    <property type="entry name" value="Ribonucl_H"/>
</dbReference>
<gene>
    <name evidence="4" type="ORF">OUO13_00870</name>
</gene>
<evidence type="ECO:0000313" key="5">
    <source>
        <dbReference type="Proteomes" id="UP001150830"/>
    </source>
</evidence>
<comment type="caution">
    <text evidence="4">The sequence shown here is derived from an EMBL/GenBank/DDBJ whole genome shotgun (WGS) entry which is preliminary data.</text>
</comment>
<protein>
    <submittedName>
        <fullName evidence="4">3'-5' exonuclease</fullName>
    </submittedName>
</protein>
<sequence length="201" mass="23278">MLPHWLRKHIPGQLPPEGRWRHMAEPYEGDEIVVLDCETSIFDKKKGELLSVAAVRVRGNEILLADALDLTIRSDAVTDPNAVRVHYLRREDRLNGVSLAEAIEKLLDFIGNRPICGFYIEYDRAILNRYIRQLHNFQLPNQFIEVSEIYVRKKRRLYPDLPLKLTFEALATDLNVPIIERHTAIGDVISTALMHIKLTRF</sequence>
<dbReference type="GO" id="GO:0006259">
    <property type="term" value="P:DNA metabolic process"/>
    <property type="evidence" value="ECO:0007669"/>
    <property type="project" value="UniProtKB-ARBA"/>
</dbReference>
<feature type="domain" description="Exonuclease" evidence="3">
    <location>
        <begin position="31"/>
        <end position="199"/>
    </location>
</feature>
<keyword evidence="1" id="KW-0540">Nuclease</keyword>
<keyword evidence="5" id="KW-1185">Reference proteome</keyword>
<dbReference type="PANTHER" id="PTHR30231:SF7">
    <property type="entry name" value="BLR4117 PROTEIN"/>
    <property type="match status" value="1"/>
</dbReference>
<dbReference type="GO" id="GO:0008408">
    <property type="term" value="F:3'-5' exonuclease activity"/>
    <property type="evidence" value="ECO:0007669"/>
    <property type="project" value="TreeGrafter"/>
</dbReference>
<accession>A0A9X3EA63</accession>
<organism evidence="4 5">
    <name type="scientific">Parathalassolituus penaei</name>
    <dbReference type="NCBI Taxonomy" id="2997323"/>
    <lineage>
        <taxon>Bacteria</taxon>
        <taxon>Pseudomonadati</taxon>
        <taxon>Pseudomonadota</taxon>
        <taxon>Gammaproteobacteria</taxon>
        <taxon>Oceanospirillales</taxon>
        <taxon>Oceanospirillaceae</taxon>
        <taxon>Parathalassolituus</taxon>
    </lineage>
</organism>
<evidence type="ECO:0000259" key="3">
    <source>
        <dbReference type="SMART" id="SM00479"/>
    </source>
</evidence>
<dbReference type="GO" id="GO:0003676">
    <property type="term" value="F:nucleic acid binding"/>
    <property type="evidence" value="ECO:0007669"/>
    <property type="project" value="InterPro"/>
</dbReference>
<dbReference type="SMART" id="SM00479">
    <property type="entry name" value="EXOIII"/>
    <property type="match status" value="1"/>
</dbReference>
<dbReference type="NCBIfam" id="NF006601">
    <property type="entry name" value="PRK09145.1"/>
    <property type="match status" value="1"/>
</dbReference>
<proteinExistence type="predicted"/>
<evidence type="ECO:0000313" key="4">
    <source>
        <dbReference type="EMBL" id="MCY0963737.1"/>
    </source>
</evidence>
<dbReference type="Proteomes" id="UP001150830">
    <property type="component" value="Unassembled WGS sequence"/>
</dbReference>
<keyword evidence="2 4" id="KW-0378">Hydrolase</keyword>
<dbReference type="SUPFAM" id="SSF53098">
    <property type="entry name" value="Ribonuclease H-like"/>
    <property type="match status" value="1"/>
</dbReference>
<dbReference type="Gene3D" id="3.30.420.10">
    <property type="entry name" value="Ribonuclease H-like superfamily/Ribonuclease H"/>
    <property type="match status" value="1"/>
</dbReference>
<dbReference type="Pfam" id="PF00929">
    <property type="entry name" value="RNase_T"/>
    <property type="match status" value="1"/>
</dbReference>